<reference evidence="1 4" key="1">
    <citation type="submission" date="2019-03" db="EMBL/GenBank/DDBJ databases">
        <title>Long-read sequencing reveals hyperdense prophage content in a complex bacterial symbiont genome.</title>
        <authorList>
            <person name="Frost C.L."/>
            <person name="Siozios S."/>
            <person name="Nadal-Jimenez P."/>
            <person name="Brockhurst M.A."/>
            <person name="King K.C."/>
            <person name="Darby A.C."/>
            <person name="Hurst G.D.D."/>
        </authorList>
    </citation>
    <scope>NUCLEOTIDE SEQUENCE [LARGE SCALE GENOMIC DNA]</scope>
    <source>
        <strain evidence="1 4">FIN</strain>
    </source>
</reference>
<evidence type="ECO:0000313" key="5">
    <source>
        <dbReference type="Proteomes" id="UP001177592"/>
    </source>
</evidence>
<dbReference type="KEGG" id="ans:ArsFIN_36370"/>
<keyword evidence="5" id="KW-1185">Reference proteome</keyword>
<evidence type="ECO:0000313" key="3">
    <source>
        <dbReference type="EMBL" id="WGM05263.1"/>
    </source>
</evidence>
<dbReference type="Proteomes" id="UP001177592">
    <property type="component" value="Chromosome"/>
</dbReference>
<dbReference type="EMBL" id="CP038613">
    <property type="protein sequence ID" value="QBY45045.1"/>
    <property type="molecule type" value="Genomic_DNA"/>
</dbReference>
<dbReference type="SUPFAM" id="SSF46689">
    <property type="entry name" value="Homeodomain-like"/>
    <property type="match status" value="1"/>
</dbReference>
<dbReference type="Pfam" id="PF13551">
    <property type="entry name" value="HTH_29"/>
    <property type="match status" value="1"/>
</dbReference>
<dbReference type="Gene3D" id="1.10.10.10">
    <property type="entry name" value="Winged helix-like DNA-binding domain superfamily/Winged helix DNA-binding domain"/>
    <property type="match status" value="1"/>
</dbReference>
<evidence type="ECO:0000313" key="4">
    <source>
        <dbReference type="Proteomes" id="UP000295134"/>
    </source>
</evidence>
<organism evidence="1 4">
    <name type="scientific">Arsenophonus nasoniae</name>
    <name type="common">son-killer infecting Nasonia vitripennis</name>
    <dbReference type="NCBI Taxonomy" id="638"/>
    <lineage>
        <taxon>Bacteria</taxon>
        <taxon>Pseudomonadati</taxon>
        <taxon>Pseudomonadota</taxon>
        <taxon>Gammaproteobacteria</taxon>
        <taxon>Enterobacterales</taxon>
        <taxon>Morganellaceae</taxon>
        <taxon>Arsenophonus</taxon>
    </lineage>
</organism>
<dbReference type="InterPro" id="IPR036388">
    <property type="entry name" value="WH-like_DNA-bd_sf"/>
</dbReference>
<gene>
    <name evidence="1" type="ORF">ArsFIN_36370</name>
    <name evidence="2" type="ORF">QE210_03910</name>
    <name evidence="3" type="ORF">QE258_17290</name>
</gene>
<dbReference type="Proteomes" id="UP000295134">
    <property type="component" value="Chromosome"/>
</dbReference>
<dbReference type="AlphaFoldDB" id="A0A4P7KXL0"/>
<evidence type="ECO:0000313" key="2">
    <source>
        <dbReference type="EMBL" id="WGM02259.1"/>
    </source>
</evidence>
<name>A0A4P7KXL0_9GAMM</name>
<sequence length="177" mass="21183">MNKKDEQEVIRRKLRILAHVEETKNVSKTCRYWGISRDTFYRWKKEYKTQEEVGLINSKPCPENPSIRVAFVIEEKILYLRKNYHFASDKICWYLERYHKMKVSMTGVYGVLCRHGLNRLPHKLRRRQIKAIKRYEKKCLGITFRWMLSFSVSAMKTAIKHADSNTPPLMMLPESEP</sequence>
<dbReference type="InterPro" id="IPR009057">
    <property type="entry name" value="Homeodomain-like_sf"/>
</dbReference>
<proteinExistence type="predicted"/>
<protein>
    <submittedName>
        <fullName evidence="2">Helix-turn-helix domain-containing protein</fullName>
    </submittedName>
    <submittedName>
        <fullName evidence="1">Winged helix-turn helix</fullName>
    </submittedName>
</protein>
<dbReference type="Proteomes" id="UP001177595">
    <property type="component" value="Chromosome"/>
</dbReference>
<accession>A0A4P7KXL0</accession>
<reference evidence="2" key="2">
    <citation type="submission" date="2023-04" db="EMBL/GenBank/DDBJ databases">
        <title>Genome dynamics across the evolutionary transition to endosymbiosis.</title>
        <authorList>
            <person name="Siozios S."/>
            <person name="Nadal-Jimenez P."/>
            <person name="Azagi T."/>
            <person name="Sprong H."/>
            <person name="Frost C.L."/>
            <person name="Parratt S.R."/>
            <person name="Taylor G."/>
            <person name="Brettell L."/>
            <person name="Lew K.C."/>
            <person name="Croft L."/>
            <person name="King K.C."/>
            <person name="Brockhurst M.A."/>
            <person name="Hypsa V."/>
            <person name="Novakova E."/>
            <person name="Darby A.C."/>
            <person name="Hurst G.D.D."/>
        </authorList>
    </citation>
    <scope>NUCLEOTIDE SEQUENCE</scope>
    <source>
        <strain evidence="3">ANv_CAN</strain>
        <strain evidence="2">APv</strain>
    </source>
</reference>
<dbReference type="EMBL" id="CP123504">
    <property type="protein sequence ID" value="WGM02259.1"/>
    <property type="molecule type" value="Genomic_DNA"/>
</dbReference>
<evidence type="ECO:0000313" key="1">
    <source>
        <dbReference type="EMBL" id="QBY45045.1"/>
    </source>
</evidence>
<dbReference type="EMBL" id="CP123523">
    <property type="protein sequence ID" value="WGM05263.1"/>
    <property type="molecule type" value="Genomic_DNA"/>
</dbReference>